<evidence type="ECO:0000259" key="4">
    <source>
        <dbReference type="Pfam" id="PF17147"/>
    </source>
</evidence>
<organism evidence="6">
    <name type="scientific">freshwater metagenome</name>
    <dbReference type="NCBI Taxonomy" id="449393"/>
    <lineage>
        <taxon>unclassified sequences</taxon>
        <taxon>metagenomes</taxon>
        <taxon>ecological metagenomes</taxon>
    </lineage>
</organism>
<dbReference type="PANTHER" id="PTHR32154:SF20">
    <property type="entry name" value="2-OXOGLUTARATE OXIDOREDUCTASE SUBUNIT KORA"/>
    <property type="match status" value="1"/>
</dbReference>
<dbReference type="InterPro" id="IPR022367">
    <property type="entry name" value="2-oxoacid/accept_OxRdtase_asu"/>
</dbReference>
<reference evidence="6" key="1">
    <citation type="submission" date="2020-05" db="EMBL/GenBank/DDBJ databases">
        <authorList>
            <person name="Chiriac C."/>
            <person name="Salcher M."/>
            <person name="Ghai R."/>
            <person name="Kavagutti S V."/>
        </authorList>
    </citation>
    <scope>NUCLEOTIDE SEQUENCE</scope>
</reference>
<dbReference type="NCBIfam" id="TIGR03710">
    <property type="entry name" value="OAFO_sf"/>
    <property type="match status" value="1"/>
</dbReference>
<dbReference type="Gene3D" id="3.40.50.920">
    <property type="match status" value="1"/>
</dbReference>
<dbReference type="Pfam" id="PF01558">
    <property type="entry name" value="POR"/>
    <property type="match status" value="1"/>
</dbReference>
<dbReference type="InterPro" id="IPR002869">
    <property type="entry name" value="Pyrv_flavodox_OxRed_cen"/>
</dbReference>
<dbReference type="AlphaFoldDB" id="A0A6J7AUK1"/>
<dbReference type="InterPro" id="IPR050722">
    <property type="entry name" value="Pyruvate:ferred/Flavod_OxRd"/>
</dbReference>
<dbReference type="EMBL" id="CAFABA010000178">
    <property type="protein sequence ID" value="CAB4836453.1"/>
    <property type="molecule type" value="Genomic_DNA"/>
</dbReference>
<sequence>MQLTGDRFTSVSAQYGNDLATLPEYPAEIRAPAGTLAGVSAFQVQLSDHDITTPGDAPNVLVAMNPAALKASLSVLEAGGTLIVNEDTFDDRNLAKAGYATSPLEDDSLRGYNLYRVPMTRITKEVCAVLGVKPRDADRSKNFFALGLISWMYTRPVQPTIDWISSRFRNNELVCTANTAAFKAGHAFGETAELFDFIYEIKPARLAPGTYTNISGNTALSWGLVAAGQLAKLPLFLGSYPITPASDILHELSKLKQFGVRTFQAEDEIAAAGSAVGAAYGGHIGLTTTSGPGVALKGETIGLAVSLELPMVVIDIQRGGPSTGLPTKTEQADLLMAMYGRHGESPLPIVAAYSSSQCFDAAIEAVRIAVKYRTPVMLLSDGYLANGTEPWKLPDLDSLPDISVSFATEPNHVNEDGVASFWPYLRDENLARPWAVPGTPGLMHRIGGIEKEDGTGNISYDPANHEFMVRMRAERIARIADDIPEVEVEGDLDADVLVIGWGSTWGAIGTACARVRAEGGKVANAHLTHLNPFARNLGEILRSFKTVLVPEMNLGQLSRLIRAEYLVDAQSISKIMGQPFTAAELAEHVRGALA</sequence>
<gene>
    <name evidence="5" type="ORF">UFOPK2754_01159</name>
    <name evidence="6" type="ORF">UFOPK3139_02897</name>
    <name evidence="7" type="ORF">UFOPK3543_01076</name>
    <name evidence="8" type="ORF">UFOPK3967_00661</name>
</gene>
<feature type="domain" description="Pyruvate/ketoisovalerate oxidoreductase catalytic" evidence="2">
    <location>
        <begin position="6"/>
        <end position="186"/>
    </location>
</feature>
<dbReference type="PANTHER" id="PTHR32154">
    <property type="entry name" value="PYRUVATE-FLAVODOXIN OXIDOREDUCTASE-RELATED"/>
    <property type="match status" value="1"/>
</dbReference>
<dbReference type="FunFam" id="3.40.50.970:FF:000022">
    <property type="entry name" value="2-oxoglutarate ferredoxin oxidoreductase alpha subunit"/>
    <property type="match status" value="1"/>
</dbReference>
<dbReference type="EMBL" id="CAFBMH010000030">
    <property type="protein sequence ID" value="CAB4904875.1"/>
    <property type="molecule type" value="Genomic_DNA"/>
</dbReference>
<evidence type="ECO:0000313" key="5">
    <source>
        <dbReference type="EMBL" id="CAB4740778.1"/>
    </source>
</evidence>
<dbReference type="GO" id="GO:0016903">
    <property type="term" value="F:oxidoreductase activity, acting on the aldehyde or oxo group of donors"/>
    <property type="evidence" value="ECO:0007669"/>
    <property type="project" value="InterPro"/>
</dbReference>
<dbReference type="InterPro" id="IPR033412">
    <property type="entry name" value="PFOR_II"/>
</dbReference>
<name>A0A6J7AUK1_9ZZZZ</name>
<dbReference type="Gene3D" id="3.40.920.10">
    <property type="entry name" value="Pyruvate-ferredoxin oxidoreductase, PFOR, domain III"/>
    <property type="match status" value="1"/>
</dbReference>
<dbReference type="SUPFAM" id="SSF52518">
    <property type="entry name" value="Thiamin diphosphate-binding fold (THDP-binding)"/>
    <property type="match status" value="1"/>
</dbReference>
<dbReference type="Gene3D" id="3.40.50.970">
    <property type="match status" value="1"/>
</dbReference>
<dbReference type="InterPro" id="IPR002880">
    <property type="entry name" value="Pyrv_Fd/Flavodoxin_OxRdtase_N"/>
</dbReference>
<protein>
    <submittedName>
        <fullName evidence="6">Unannotated protein</fullName>
    </submittedName>
</protein>
<dbReference type="CDD" id="cd07034">
    <property type="entry name" value="TPP_PYR_PFOR_IOR-alpha_like"/>
    <property type="match status" value="1"/>
</dbReference>
<dbReference type="InterPro" id="IPR009014">
    <property type="entry name" value="Transketo_C/PFOR_II"/>
</dbReference>
<evidence type="ECO:0000313" key="7">
    <source>
        <dbReference type="EMBL" id="CAB4904875.1"/>
    </source>
</evidence>
<dbReference type="SUPFAM" id="SSF52922">
    <property type="entry name" value="TK C-terminal domain-like"/>
    <property type="match status" value="1"/>
</dbReference>
<evidence type="ECO:0000313" key="8">
    <source>
        <dbReference type="EMBL" id="CAB4985634.1"/>
    </source>
</evidence>
<keyword evidence="1" id="KW-0560">Oxidoreductase</keyword>
<feature type="domain" description="Pyruvate:ferredoxin oxidoreductase core" evidence="4">
    <location>
        <begin position="494"/>
        <end position="577"/>
    </location>
</feature>
<accession>A0A6J7AUK1</accession>
<evidence type="ECO:0000259" key="2">
    <source>
        <dbReference type="Pfam" id="PF01558"/>
    </source>
</evidence>
<dbReference type="GO" id="GO:0006979">
    <property type="term" value="P:response to oxidative stress"/>
    <property type="evidence" value="ECO:0007669"/>
    <property type="project" value="TreeGrafter"/>
</dbReference>
<evidence type="ECO:0000313" key="6">
    <source>
        <dbReference type="EMBL" id="CAB4836453.1"/>
    </source>
</evidence>
<feature type="domain" description="Pyruvate flavodoxin/ferredoxin oxidoreductase pyrimidine binding" evidence="3">
    <location>
        <begin position="235"/>
        <end position="415"/>
    </location>
</feature>
<dbReference type="Pfam" id="PF17147">
    <property type="entry name" value="PFOR_II"/>
    <property type="match status" value="1"/>
</dbReference>
<dbReference type="SUPFAM" id="SSF53323">
    <property type="entry name" value="Pyruvate-ferredoxin oxidoreductase, PFOR, domain III"/>
    <property type="match status" value="1"/>
</dbReference>
<evidence type="ECO:0000259" key="3">
    <source>
        <dbReference type="Pfam" id="PF01855"/>
    </source>
</evidence>
<dbReference type="EMBL" id="CAEZYR010000034">
    <property type="protein sequence ID" value="CAB4740778.1"/>
    <property type="molecule type" value="Genomic_DNA"/>
</dbReference>
<dbReference type="Pfam" id="PF01855">
    <property type="entry name" value="POR_N"/>
    <property type="match status" value="1"/>
</dbReference>
<proteinExistence type="predicted"/>
<evidence type="ECO:0000256" key="1">
    <source>
        <dbReference type="ARBA" id="ARBA00023002"/>
    </source>
</evidence>
<dbReference type="InterPro" id="IPR029061">
    <property type="entry name" value="THDP-binding"/>
</dbReference>
<dbReference type="EMBL" id="CAFBOS010000027">
    <property type="protein sequence ID" value="CAB4985634.1"/>
    <property type="molecule type" value="Genomic_DNA"/>
</dbReference>
<dbReference type="InterPro" id="IPR019752">
    <property type="entry name" value="Pyrv/ketoisovalerate_OxRed_cat"/>
</dbReference>